<evidence type="ECO:0000313" key="3">
    <source>
        <dbReference type="Proteomes" id="UP001321749"/>
    </source>
</evidence>
<dbReference type="Proteomes" id="UP001321749">
    <property type="component" value="Unassembled WGS sequence"/>
</dbReference>
<feature type="compositionally biased region" description="Polar residues" evidence="1">
    <location>
        <begin position="1"/>
        <end position="10"/>
    </location>
</feature>
<gene>
    <name evidence="2" type="ORF">QBC42DRAFT_273691</name>
</gene>
<dbReference type="EMBL" id="MU865027">
    <property type="protein sequence ID" value="KAK4459819.1"/>
    <property type="molecule type" value="Genomic_DNA"/>
</dbReference>
<feature type="region of interest" description="Disordered" evidence="1">
    <location>
        <begin position="1"/>
        <end position="24"/>
    </location>
</feature>
<name>A0AAV9HIG9_9PEZI</name>
<sequence>MATGSRTPGQDLSLPTRRVVPSGTRPTLYMAPARHVVQARRGLSTSLQDLVRTMHRDLASGGR</sequence>
<comment type="caution">
    <text evidence="2">The sequence shown here is derived from an EMBL/GenBank/DDBJ whole genome shotgun (WGS) entry which is preliminary data.</text>
</comment>
<proteinExistence type="predicted"/>
<evidence type="ECO:0000313" key="2">
    <source>
        <dbReference type="EMBL" id="KAK4459819.1"/>
    </source>
</evidence>
<keyword evidence="3" id="KW-1185">Reference proteome</keyword>
<accession>A0AAV9HIG9</accession>
<reference evidence="2" key="2">
    <citation type="submission" date="2023-06" db="EMBL/GenBank/DDBJ databases">
        <authorList>
            <consortium name="Lawrence Berkeley National Laboratory"/>
            <person name="Mondo S.J."/>
            <person name="Hensen N."/>
            <person name="Bonometti L."/>
            <person name="Westerberg I."/>
            <person name="Brannstrom I.O."/>
            <person name="Guillou S."/>
            <person name="Cros-Aarteil S."/>
            <person name="Calhoun S."/>
            <person name="Haridas S."/>
            <person name="Kuo A."/>
            <person name="Pangilinan J."/>
            <person name="Riley R."/>
            <person name="Labutti K."/>
            <person name="Andreopoulos B."/>
            <person name="Lipzen A."/>
            <person name="Chen C."/>
            <person name="Yanf M."/>
            <person name="Daum C."/>
            <person name="Ng V."/>
            <person name="Clum A."/>
            <person name="Steindorff A."/>
            <person name="Ohm R."/>
            <person name="Martin F."/>
            <person name="Silar P."/>
            <person name="Natvig D."/>
            <person name="Lalanne C."/>
            <person name="Gautier V."/>
            <person name="Ament-Velasquez S.L."/>
            <person name="Kruys A."/>
            <person name="Hutchinson M.I."/>
            <person name="Powell A.J."/>
            <person name="Barry K."/>
            <person name="Miller A.N."/>
            <person name="Grigoriev I.V."/>
            <person name="Debuchy R."/>
            <person name="Gladieux P."/>
            <person name="Thoren M.H."/>
            <person name="Johannesson H."/>
        </authorList>
    </citation>
    <scope>NUCLEOTIDE SEQUENCE</scope>
    <source>
        <strain evidence="2">PSN324</strain>
    </source>
</reference>
<protein>
    <submittedName>
        <fullName evidence="2">Uncharacterized protein</fullName>
    </submittedName>
</protein>
<evidence type="ECO:0000256" key="1">
    <source>
        <dbReference type="SAM" id="MobiDB-lite"/>
    </source>
</evidence>
<organism evidence="2 3">
    <name type="scientific">Cladorrhinum samala</name>
    <dbReference type="NCBI Taxonomy" id="585594"/>
    <lineage>
        <taxon>Eukaryota</taxon>
        <taxon>Fungi</taxon>
        <taxon>Dikarya</taxon>
        <taxon>Ascomycota</taxon>
        <taxon>Pezizomycotina</taxon>
        <taxon>Sordariomycetes</taxon>
        <taxon>Sordariomycetidae</taxon>
        <taxon>Sordariales</taxon>
        <taxon>Podosporaceae</taxon>
        <taxon>Cladorrhinum</taxon>
    </lineage>
</organism>
<reference evidence="2" key="1">
    <citation type="journal article" date="2023" name="Mol. Phylogenet. Evol.">
        <title>Genome-scale phylogeny and comparative genomics of the fungal order Sordariales.</title>
        <authorList>
            <person name="Hensen N."/>
            <person name="Bonometti L."/>
            <person name="Westerberg I."/>
            <person name="Brannstrom I.O."/>
            <person name="Guillou S."/>
            <person name="Cros-Aarteil S."/>
            <person name="Calhoun S."/>
            <person name="Haridas S."/>
            <person name="Kuo A."/>
            <person name="Mondo S."/>
            <person name="Pangilinan J."/>
            <person name="Riley R."/>
            <person name="LaButti K."/>
            <person name="Andreopoulos B."/>
            <person name="Lipzen A."/>
            <person name="Chen C."/>
            <person name="Yan M."/>
            <person name="Daum C."/>
            <person name="Ng V."/>
            <person name="Clum A."/>
            <person name="Steindorff A."/>
            <person name="Ohm R.A."/>
            <person name="Martin F."/>
            <person name="Silar P."/>
            <person name="Natvig D.O."/>
            <person name="Lalanne C."/>
            <person name="Gautier V."/>
            <person name="Ament-Velasquez S.L."/>
            <person name="Kruys A."/>
            <person name="Hutchinson M.I."/>
            <person name="Powell A.J."/>
            <person name="Barry K."/>
            <person name="Miller A.N."/>
            <person name="Grigoriev I.V."/>
            <person name="Debuchy R."/>
            <person name="Gladieux P."/>
            <person name="Hiltunen Thoren M."/>
            <person name="Johannesson H."/>
        </authorList>
    </citation>
    <scope>NUCLEOTIDE SEQUENCE</scope>
    <source>
        <strain evidence="2">PSN324</strain>
    </source>
</reference>
<dbReference type="AlphaFoldDB" id="A0AAV9HIG9"/>